<keyword evidence="1" id="KW-0879">Wnt signaling pathway</keyword>
<feature type="compositionally biased region" description="Basic and acidic residues" evidence="7">
    <location>
        <begin position="77"/>
        <end position="87"/>
    </location>
</feature>
<feature type="region of interest" description="Disordered" evidence="7">
    <location>
        <begin position="1"/>
        <end position="93"/>
    </location>
</feature>
<feature type="domain" description="HMG box" evidence="8">
    <location>
        <begin position="517"/>
        <end position="585"/>
    </location>
</feature>
<dbReference type="OrthoDB" id="4777606at2759"/>
<feature type="DNA-binding region" description="HMG box" evidence="6">
    <location>
        <begin position="517"/>
        <end position="585"/>
    </location>
</feature>
<feature type="compositionally biased region" description="Basic and acidic residues" evidence="7">
    <location>
        <begin position="499"/>
        <end position="515"/>
    </location>
</feature>
<feature type="region of interest" description="Disordered" evidence="7">
    <location>
        <begin position="298"/>
        <end position="520"/>
    </location>
</feature>
<reference evidence="9 10" key="1">
    <citation type="journal article" date="2020" name="G3 (Bethesda)">
        <title>Draft Genome of the Common Snapping Turtle, Chelydra serpentina, a Model for Phenotypic Plasticity in Reptiles.</title>
        <authorList>
            <person name="Das D."/>
            <person name="Singh S.K."/>
            <person name="Bierstedt J."/>
            <person name="Erickson A."/>
            <person name="Galli G.L.J."/>
            <person name="Crossley D.A. 2nd"/>
            <person name="Rhen T."/>
        </authorList>
    </citation>
    <scope>NUCLEOTIDE SEQUENCE [LARGE SCALE GENOMIC DNA]</scope>
    <source>
        <strain evidence="9">KW</strain>
    </source>
</reference>
<dbReference type="PROSITE" id="PS50118">
    <property type="entry name" value="HMG_BOX_2"/>
    <property type="match status" value="1"/>
</dbReference>
<feature type="region of interest" description="Disordered" evidence="7">
    <location>
        <begin position="577"/>
        <end position="626"/>
    </location>
</feature>
<keyword evidence="3 6" id="KW-0539">Nucleus</keyword>
<protein>
    <recommendedName>
        <fullName evidence="5">High mobility group protein 2-like 1</fullName>
    </recommendedName>
</protein>
<dbReference type="GO" id="GO:0003677">
    <property type="term" value="F:DNA binding"/>
    <property type="evidence" value="ECO:0007669"/>
    <property type="project" value="UniProtKB-UniRule"/>
</dbReference>
<feature type="compositionally biased region" description="Pro residues" evidence="7">
    <location>
        <begin position="463"/>
        <end position="485"/>
    </location>
</feature>
<dbReference type="SUPFAM" id="SSF47095">
    <property type="entry name" value="HMG-box"/>
    <property type="match status" value="1"/>
</dbReference>
<evidence type="ECO:0000256" key="7">
    <source>
        <dbReference type="SAM" id="MobiDB-lite"/>
    </source>
</evidence>
<feature type="compositionally biased region" description="Low complexity" evidence="7">
    <location>
        <begin position="200"/>
        <end position="209"/>
    </location>
</feature>
<dbReference type="SMART" id="SM00398">
    <property type="entry name" value="HMG"/>
    <property type="match status" value="1"/>
</dbReference>
<organism evidence="9 10">
    <name type="scientific">Chelydra serpentina</name>
    <name type="common">Snapping turtle</name>
    <name type="synonym">Testudo serpentina</name>
    <dbReference type="NCBI Taxonomy" id="8475"/>
    <lineage>
        <taxon>Eukaryota</taxon>
        <taxon>Metazoa</taxon>
        <taxon>Chordata</taxon>
        <taxon>Craniata</taxon>
        <taxon>Vertebrata</taxon>
        <taxon>Euteleostomi</taxon>
        <taxon>Archelosauria</taxon>
        <taxon>Testudinata</taxon>
        <taxon>Testudines</taxon>
        <taxon>Cryptodira</taxon>
        <taxon>Durocryptodira</taxon>
        <taxon>Americhelydia</taxon>
        <taxon>Chelydroidea</taxon>
        <taxon>Chelydridae</taxon>
        <taxon>Chelydra</taxon>
    </lineage>
</organism>
<feature type="compositionally biased region" description="Basic residues" evidence="7">
    <location>
        <begin position="419"/>
        <end position="447"/>
    </location>
</feature>
<comment type="function">
    <text evidence="4">Negatively regulates Wnt/beta-catenin signaling during development.</text>
</comment>
<sequence>SLFLFQDGGRRQRRRRGGKRRTRVKPPRSPLSRERGRRAAGCSRLRPGPPPRGTPGPALGAEPRAGARLEPAGTLSCRRERGKEPRRGNTFSGSCRTAMAYDDSKKKEECLEGDRSIDDVGLAAGRTQREKKRSYKDLLREEEEIAAQVRKTSKKRLKDSDLFFLGTESHKKKRKHSSDEFFYGDLSPLELPSKKKKKAASSPTSSDTAMDLLKAITSPLATGSKPSKKTSEKSSFSSFAATGYSESKKEHHKKKLSGSSGELTLDDGSFHKSKKMKPLYVNTETLTLREPDGLKMKLILSPKEKGGSTVDEESFPYSSPPAAAKKSSKKSGRDEQGSFLLGHELQSFLKSARKKHKPLPDPHPPPVPEGFGPDTSLFSEGHGSEYDLSSMEPPLESGSSSGGELEAGELVIDDSYREIKKKKKSKKSKKKKDKEKHKERKHSKSKKSSGLSASVAVAEVMVTPPPPPPSSPPFVLPVPPPPPPVFHTDGQSEKKKKKEEKEKEKAEKAEKDKEKPKKKNMSAYQVFCKEYRVTIVAEHPGIDFGELSKKLAEVWKQLPEKDKLVWKQKAQYLQHKQNKAEATTVKRKAASSEGAPKVKASPAGMLSPHKKSPSSTMVLSSSPAKAPDTDPIDVAAHLQLLGESLSLIGHRLQETEGMVAVSGSLSVLLDSIICALGPLACLTTQLPELNGCPKQVLSNTLDNIAYIMPGL</sequence>
<dbReference type="InterPro" id="IPR048016">
    <property type="entry name" value="HMGXB4_HMG-box"/>
</dbReference>
<dbReference type="GO" id="GO:0005634">
    <property type="term" value="C:nucleus"/>
    <property type="evidence" value="ECO:0007669"/>
    <property type="project" value="UniProtKB-UniRule"/>
</dbReference>
<dbReference type="Proteomes" id="UP000765507">
    <property type="component" value="Unassembled WGS sequence"/>
</dbReference>
<keyword evidence="10" id="KW-1185">Reference proteome</keyword>
<dbReference type="EMBL" id="JAHGAV010000121">
    <property type="protein sequence ID" value="KAG6931415.1"/>
    <property type="molecule type" value="Genomic_DNA"/>
</dbReference>
<dbReference type="Gene3D" id="1.10.30.10">
    <property type="entry name" value="High mobility group box domain"/>
    <property type="match status" value="1"/>
</dbReference>
<evidence type="ECO:0000256" key="4">
    <source>
        <dbReference type="ARBA" id="ARBA00058884"/>
    </source>
</evidence>
<feature type="compositionally biased region" description="Low complexity" evidence="7">
    <location>
        <begin position="388"/>
        <end position="410"/>
    </location>
</feature>
<dbReference type="AlphaFoldDB" id="A0A8T1SS77"/>
<name>A0A8T1SS77_CHESE</name>
<evidence type="ECO:0000256" key="3">
    <source>
        <dbReference type="ARBA" id="ARBA00023242"/>
    </source>
</evidence>
<feature type="non-terminal residue" evidence="9">
    <location>
        <position position="711"/>
    </location>
</feature>
<evidence type="ECO:0000256" key="2">
    <source>
        <dbReference type="ARBA" id="ARBA00023125"/>
    </source>
</evidence>
<dbReference type="Pfam" id="PF13775">
    <property type="entry name" value="DUF4171"/>
    <property type="match status" value="1"/>
</dbReference>
<feature type="compositionally biased region" description="Low complexity" evidence="7">
    <location>
        <begin position="613"/>
        <end position="622"/>
    </location>
</feature>
<dbReference type="InterPro" id="IPR036910">
    <property type="entry name" value="HMG_box_dom_sf"/>
</dbReference>
<comment type="caution">
    <text evidence="9">The sequence shown here is derived from an EMBL/GenBank/DDBJ whole genome shotgun (WGS) entry which is preliminary data.</text>
</comment>
<evidence type="ECO:0000313" key="10">
    <source>
        <dbReference type="Proteomes" id="UP000765507"/>
    </source>
</evidence>
<dbReference type="InterPro" id="IPR009071">
    <property type="entry name" value="HMG_box_dom"/>
</dbReference>
<dbReference type="GO" id="GO:0016055">
    <property type="term" value="P:Wnt signaling pathway"/>
    <property type="evidence" value="ECO:0007669"/>
    <property type="project" value="UniProtKB-KW"/>
</dbReference>
<dbReference type="InterPro" id="IPR025228">
    <property type="entry name" value="DUF4171"/>
</dbReference>
<dbReference type="CDD" id="cd21982">
    <property type="entry name" value="HMG-box_HMGXB4"/>
    <property type="match status" value="1"/>
</dbReference>
<dbReference type="PANTHER" id="PTHR46584">
    <property type="entry name" value="HMG DOMAIN-CONTAINING PROTEIN 4"/>
    <property type="match status" value="1"/>
</dbReference>
<dbReference type="FunFam" id="1.10.30.10:FF:000030">
    <property type="entry name" value="HMG domain-containing protein 4 isoform X1"/>
    <property type="match status" value="1"/>
</dbReference>
<gene>
    <name evidence="9" type="primary">HMGXB4</name>
    <name evidence="9" type="ORF">G0U57_001749</name>
</gene>
<accession>A0A8T1SS77</accession>
<evidence type="ECO:0000256" key="5">
    <source>
        <dbReference type="ARBA" id="ARBA00076207"/>
    </source>
</evidence>
<dbReference type="PANTHER" id="PTHR46584:SF1">
    <property type="entry name" value="HMG DOMAIN-CONTAINING PROTEIN 4"/>
    <property type="match status" value="1"/>
</dbReference>
<evidence type="ECO:0000256" key="1">
    <source>
        <dbReference type="ARBA" id="ARBA00022687"/>
    </source>
</evidence>
<dbReference type="Pfam" id="PF00505">
    <property type="entry name" value="HMG_box"/>
    <property type="match status" value="1"/>
</dbReference>
<dbReference type="InterPro" id="IPR042477">
    <property type="entry name" value="HMGXB4"/>
</dbReference>
<evidence type="ECO:0000313" key="9">
    <source>
        <dbReference type="EMBL" id="KAG6931415.1"/>
    </source>
</evidence>
<feature type="compositionally biased region" description="Basic residues" evidence="7">
    <location>
        <begin position="11"/>
        <end position="26"/>
    </location>
</feature>
<evidence type="ECO:0000259" key="8">
    <source>
        <dbReference type="PROSITE" id="PS50118"/>
    </source>
</evidence>
<feature type="region of interest" description="Disordered" evidence="7">
    <location>
        <begin position="183"/>
        <end position="279"/>
    </location>
</feature>
<evidence type="ECO:0000256" key="6">
    <source>
        <dbReference type="PROSITE-ProRule" id="PRU00267"/>
    </source>
</evidence>
<keyword evidence="2 6" id="KW-0238">DNA-binding</keyword>
<proteinExistence type="predicted"/>